<dbReference type="GO" id="GO:0019843">
    <property type="term" value="F:rRNA binding"/>
    <property type="evidence" value="ECO:0007669"/>
    <property type="project" value="UniProtKB-UniRule"/>
</dbReference>
<keyword evidence="2 6" id="KW-0699">rRNA-binding</keyword>
<dbReference type="InterPro" id="IPR005710">
    <property type="entry name" value="Ribosomal_uS4_euk/arc"/>
</dbReference>
<keyword evidence="10" id="KW-1185">Reference proteome</keyword>
<dbReference type="SUPFAM" id="SSF55174">
    <property type="entry name" value="Alpha-L RNA-binding motif"/>
    <property type="match status" value="1"/>
</dbReference>
<feature type="domain" description="RNA-binding S4" evidence="7">
    <location>
        <begin position="109"/>
        <end position="171"/>
    </location>
</feature>
<comment type="similarity">
    <text evidence="1 6">Belongs to the universal ribosomal protein uS4 family.</text>
</comment>
<keyword evidence="5 6" id="KW-0687">Ribonucleoprotein</keyword>
<comment type="subunit">
    <text evidence="6">Part of the 30S ribosomal subunit. Contacts protein S5. The interaction surface between S4 and S5 is involved in control of translational fidelity.</text>
</comment>
<evidence type="ECO:0000313" key="9">
    <source>
        <dbReference type="EMBL" id="ADC65015.1"/>
    </source>
</evidence>
<evidence type="ECO:0000256" key="4">
    <source>
        <dbReference type="ARBA" id="ARBA00022980"/>
    </source>
</evidence>
<evidence type="ECO:0000313" key="10">
    <source>
        <dbReference type="Proteomes" id="UP000002613"/>
    </source>
</evidence>
<dbReference type="PROSITE" id="PS50889">
    <property type="entry name" value="S4"/>
    <property type="match status" value="1"/>
</dbReference>
<dbReference type="GO" id="GO:0003735">
    <property type="term" value="F:structural constituent of ribosome"/>
    <property type="evidence" value="ECO:0007669"/>
    <property type="project" value="InterPro"/>
</dbReference>
<keyword evidence="3 6" id="KW-0694">RNA-binding</keyword>
<dbReference type="OrthoDB" id="10429at2157"/>
<comment type="function">
    <text evidence="6">With S5 and S12 plays an important role in translational accuracy.</text>
</comment>
<dbReference type="PROSITE" id="PS00632">
    <property type="entry name" value="RIBOSOMAL_S4"/>
    <property type="match status" value="1"/>
</dbReference>
<protein>
    <recommendedName>
        <fullName evidence="6">Small ribosomal subunit protein uS4</fullName>
    </recommendedName>
</protein>
<dbReference type="InterPro" id="IPR002942">
    <property type="entry name" value="S4_RNA-bd"/>
</dbReference>
<evidence type="ECO:0000259" key="7">
    <source>
        <dbReference type="SMART" id="SM00363"/>
    </source>
</evidence>
<dbReference type="eggNOG" id="arCOG04239">
    <property type="taxonomic scope" value="Archaea"/>
</dbReference>
<dbReference type="GO" id="GO:0006412">
    <property type="term" value="P:translation"/>
    <property type="evidence" value="ECO:0007669"/>
    <property type="project" value="UniProtKB-UniRule"/>
</dbReference>
<dbReference type="CDD" id="cd00165">
    <property type="entry name" value="S4"/>
    <property type="match status" value="1"/>
</dbReference>
<dbReference type="InterPro" id="IPR018079">
    <property type="entry name" value="Ribosomal_uS4_CS"/>
</dbReference>
<name>D3RX02_FERPA</name>
<dbReference type="RefSeq" id="WP_012965358.1">
    <property type="nucleotide sequence ID" value="NC_013849.1"/>
</dbReference>
<dbReference type="KEGG" id="fpl:Ferp_0847"/>
<dbReference type="Proteomes" id="UP000002613">
    <property type="component" value="Chromosome"/>
</dbReference>
<keyword evidence="4 6" id="KW-0689">Ribosomal protein</keyword>
<dbReference type="NCBIfam" id="NF003139">
    <property type="entry name" value="PRK04051.1"/>
    <property type="match status" value="1"/>
</dbReference>
<dbReference type="HAMAP" id="MF_01306_A">
    <property type="entry name" value="Ribosomal_uS4_A"/>
    <property type="match status" value="1"/>
</dbReference>
<organism evidence="9 10">
    <name type="scientific">Ferroglobus placidus (strain DSM 10642 / AEDII12DO)</name>
    <dbReference type="NCBI Taxonomy" id="589924"/>
    <lineage>
        <taxon>Archaea</taxon>
        <taxon>Methanobacteriati</taxon>
        <taxon>Methanobacteriota</taxon>
        <taxon>Archaeoglobi</taxon>
        <taxon>Archaeoglobales</taxon>
        <taxon>Archaeoglobaceae</taxon>
        <taxon>Ferroglobus</taxon>
    </lineage>
</organism>
<comment type="function">
    <text evidence="6">One of the primary rRNA binding proteins, it binds directly to 16S rRNA where it nucleates assembly of the body of the 30S subunit.</text>
</comment>
<dbReference type="GO" id="GO:0042274">
    <property type="term" value="P:ribosomal small subunit biogenesis"/>
    <property type="evidence" value="ECO:0007669"/>
    <property type="project" value="TreeGrafter"/>
</dbReference>
<dbReference type="GO" id="GO:0015935">
    <property type="term" value="C:small ribosomal subunit"/>
    <property type="evidence" value="ECO:0007669"/>
    <property type="project" value="InterPro"/>
</dbReference>
<dbReference type="InterPro" id="IPR036986">
    <property type="entry name" value="S4_RNA-bd_sf"/>
</dbReference>
<dbReference type="EMBL" id="CP001899">
    <property type="protein sequence ID" value="ADC65015.1"/>
    <property type="molecule type" value="Genomic_DNA"/>
</dbReference>
<dbReference type="Gene3D" id="3.10.290.10">
    <property type="entry name" value="RNA-binding S4 domain"/>
    <property type="match status" value="1"/>
</dbReference>
<accession>D3RX02</accession>
<dbReference type="InterPro" id="IPR022802">
    <property type="entry name" value="Ribosomal_uS4_arc"/>
</dbReference>
<dbReference type="InterPro" id="IPR022801">
    <property type="entry name" value="Ribosomal_uS4"/>
</dbReference>
<dbReference type="SMART" id="SM00363">
    <property type="entry name" value="S4"/>
    <property type="match status" value="1"/>
</dbReference>
<sequence length="171" mass="20066">MGDPKRHRKKYLTPKKPWDRVRLEKERPLIIKYGLRNKRELWRFQAILRKYRRAARELLAKVNLPGREGEIAKAKAQQIIKKLNRIGVLPENATLDDILNLTVEDFLERRLQTIVYRMGLANTIKQARQLIVHGHIAIAGRRVTSPSYIVEKDEESLIDYYPNSPFAKRGE</sequence>
<dbReference type="PANTHER" id="PTHR11831">
    <property type="entry name" value="30S 40S RIBOSOMAL PROTEIN"/>
    <property type="match status" value="1"/>
</dbReference>
<dbReference type="AlphaFoldDB" id="D3RX02"/>
<dbReference type="NCBIfam" id="TIGR01018">
    <property type="entry name" value="uS4_arch"/>
    <property type="match status" value="1"/>
</dbReference>
<evidence type="ECO:0000256" key="6">
    <source>
        <dbReference type="HAMAP-Rule" id="MF_01306"/>
    </source>
</evidence>
<reference evidence="10" key="1">
    <citation type="submission" date="2010-02" db="EMBL/GenBank/DDBJ databases">
        <title>Complete sequence of Ferroglobus placidus DSM 10642.</title>
        <authorList>
            <consortium name="US DOE Joint Genome Institute"/>
            <person name="Lucas S."/>
            <person name="Copeland A."/>
            <person name="Lapidus A."/>
            <person name="Cheng J.-F."/>
            <person name="Bruce D."/>
            <person name="Goodwin L."/>
            <person name="Pitluck S."/>
            <person name="Saunders E."/>
            <person name="Brettin T."/>
            <person name="Detter J.C."/>
            <person name="Han C."/>
            <person name="Tapia R."/>
            <person name="Larimer F."/>
            <person name="Land M."/>
            <person name="Hauser L."/>
            <person name="Kyrpides N."/>
            <person name="Ivanova N."/>
            <person name="Holmes D."/>
            <person name="Lovley D."/>
            <person name="Kyrpides N."/>
            <person name="Anderson I.J."/>
            <person name="Woyke T."/>
        </authorList>
    </citation>
    <scope>NUCLEOTIDE SEQUENCE [LARGE SCALE GENOMIC DNA]</scope>
    <source>
        <strain evidence="10">DSM 10642 / AEDII12DO</strain>
    </source>
</reference>
<evidence type="ECO:0000256" key="1">
    <source>
        <dbReference type="ARBA" id="ARBA00007465"/>
    </source>
</evidence>
<evidence type="ECO:0000256" key="3">
    <source>
        <dbReference type="ARBA" id="ARBA00022884"/>
    </source>
</evidence>
<evidence type="ECO:0000256" key="5">
    <source>
        <dbReference type="ARBA" id="ARBA00023274"/>
    </source>
</evidence>
<dbReference type="SMART" id="SM01390">
    <property type="entry name" value="Ribosomal_S4"/>
    <property type="match status" value="1"/>
</dbReference>
<evidence type="ECO:0000259" key="8">
    <source>
        <dbReference type="SMART" id="SM01390"/>
    </source>
</evidence>
<dbReference type="PaxDb" id="589924-Ferp_0847"/>
<proteinExistence type="inferred from homology"/>
<dbReference type="HOGENOM" id="CLU_089738_1_1_2"/>
<dbReference type="STRING" id="589924.Ferp_0847"/>
<dbReference type="InterPro" id="IPR001912">
    <property type="entry name" value="Ribosomal_uS4_N"/>
</dbReference>
<gene>
    <name evidence="6" type="primary">rps4</name>
    <name evidence="9" type="ordered locus">Ferp_0847</name>
</gene>
<feature type="domain" description="Small ribosomal subunit protein uS4 N-terminal" evidence="8">
    <location>
        <begin position="5"/>
        <end position="108"/>
    </location>
</feature>
<reference evidence="9 10" key="2">
    <citation type="journal article" date="2011" name="Stand. Genomic Sci.">
        <title>Complete genome sequence of Ferroglobus placidus AEDII12DO.</title>
        <authorList>
            <person name="Anderson I."/>
            <person name="Risso C."/>
            <person name="Holmes D."/>
            <person name="Lucas S."/>
            <person name="Copeland A."/>
            <person name="Lapidus A."/>
            <person name="Cheng J.F."/>
            <person name="Bruce D."/>
            <person name="Goodwin L."/>
            <person name="Pitluck S."/>
            <person name="Saunders E."/>
            <person name="Brettin T."/>
            <person name="Detter J.C."/>
            <person name="Han C."/>
            <person name="Tapia R."/>
            <person name="Larimer F."/>
            <person name="Land M."/>
            <person name="Hauser L."/>
            <person name="Woyke T."/>
            <person name="Lovley D."/>
            <person name="Kyrpides N."/>
            <person name="Ivanova N."/>
        </authorList>
    </citation>
    <scope>NUCLEOTIDE SEQUENCE [LARGE SCALE GENOMIC DNA]</scope>
    <source>
        <strain evidence="10">DSM 10642 / AEDII12DO</strain>
    </source>
</reference>
<dbReference type="PANTHER" id="PTHR11831:SF5">
    <property type="entry name" value="40S RIBOSOMAL PROTEIN S9"/>
    <property type="match status" value="1"/>
</dbReference>
<dbReference type="GeneID" id="8778353"/>
<evidence type="ECO:0000256" key="2">
    <source>
        <dbReference type="ARBA" id="ARBA00022730"/>
    </source>
</evidence>
<dbReference type="Pfam" id="PF01479">
    <property type="entry name" value="S4"/>
    <property type="match status" value="1"/>
</dbReference>